<dbReference type="GeneID" id="38138340"/>
<evidence type="ECO:0000313" key="2">
    <source>
        <dbReference type="Proteomes" id="UP000253729"/>
    </source>
</evidence>
<accession>A0A3F3PI79</accession>
<dbReference type="RefSeq" id="XP_026619640.1">
    <property type="nucleotide sequence ID" value="XM_026769984.1"/>
</dbReference>
<proteinExistence type="predicted"/>
<reference evidence="1 2" key="1">
    <citation type="submission" date="2018-07" db="EMBL/GenBank/DDBJ databases">
        <title>The genomes of Aspergillus section Nigri reveals drivers in fungal speciation.</title>
        <authorList>
            <consortium name="DOE Joint Genome Institute"/>
            <person name="Vesth T.C."/>
            <person name="Nybo J."/>
            <person name="Theobald S."/>
            <person name="Brandl J."/>
            <person name="Frisvad J.C."/>
            <person name="Nielsen K.F."/>
            <person name="Lyhne E.K."/>
            <person name="Kogle M.E."/>
            <person name="Kuo A."/>
            <person name="Riley R."/>
            <person name="Clum A."/>
            <person name="Nolan M."/>
            <person name="Lipzen A."/>
            <person name="Salamov A."/>
            <person name="Henrissat B."/>
            <person name="Wiebenga A."/>
            <person name="De vries R.P."/>
            <person name="Grigoriev I.V."/>
            <person name="Mortensen U.H."/>
            <person name="Andersen M.R."/>
            <person name="Baker S.E."/>
        </authorList>
    </citation>
    <scope>NUCLEOTIDE SEQUENCE [LARGE SCALE GENOMIC DNA]</scope>
    <source>
        <strain evidence="1 2">CBS 139.54b</strain>
    </source>
</reference>
<dbReference type="AlphaFoldDB" id="A0A3F3PI79"/>
<dbReference type="Proteomes" id="UP000253729">
    <property type="component" value="Unassembled WGS sequence"/>
</dbReference>
<sequence length="95" mass="10383">MDQLADFLLSAHWQQTGQNTYFCDDPGLDTIRIKVAEQLPSQLKGCGLQAWKIKGTIKMVEPKGFIQSVSGEGAIVGGQSSFYFILAIPNHPIST</sequence>
<name>A0A3F3PI79_9EURO</name>
<organism evidence="1 2">
    <name type="scientific">Aspergillus welwitschiae</name>
    <dbReference type="NCBI Taxonomy" id="1341132"/>
    <lineage>
        <taxon>Eukaryota</taxon>
        <taxon>Fungi</taxon>
        <taxon>Dikarya</taxon>
        <taxon>Ascomycota</taxon>
        <taxon>Pezizomycotina</taxon>
        <taxon>Eurotiomycetes</taxon>
        <taxon>Eurotiomycetidae</taxon>
        <taxon>Eurotiales</taxon>
        <taxon>Aspergillaceae</taxon>
        <taxon>Aspergillus</taxon>
        <taxon>Aspergillus subgen. Circumdati</taxon>
    </lineage>
</organism>
<protein>
    <submittedName>
        <fullName evidence="1">Uncharacterized protein</fullName>
    </submittedName>
</protein>
<evidence type="ECO:0000313" key="1">
    <source>
        <dbReference type="EMBL" id="RDH26618.1"/>
    </source>
</evidence>
<dbReference type="EMBL" id="KZ852130">
    <property type="protein sequence ID" value="RDH26618.1"/>
    <property type="molecule type" value="Genomic_DNA"/>
</dbReference>
<gene>
    <name evidence="1" type="ORF">BDQ94DRAFT_164332</name>
</gene>
<keyword evidence="2" id="KW-1185">Reference proteome</keyword>